<name>A0ABU5LN31_9SPHN</name>
<reference evidence="3" key="1">
    <citation type="submission" date="2023-07" db="EMBL/GenBank/DDBJ databases">
        <title>Whole genome sequence analysis of rice epiphytic Sphingomonas sanguinis OsEp_Plm_15B2.</title>
        <authorList>
            <person name="Sahu K.P."/>
            <person name="Asharani P."/>
            <person name="Reddy B."/>
            <person name="Kumar A."/>
        </authorList>
    </citation>
    <scope>NUCLEOTIDE SEQUENCE [LARGE SCALE GENOMIC DNA]</scope>
    <source>
        <strain evidence="3">OsEp_Plm_15B2</strain>
    </source>
</reference>
<organism evidence="2 3">
    <name type="scientific">Sphingomonas sanguinis</name>
    <dbReference type="NCBI Taxonomy" id="33051"/>
    <lineage>
        <taxon>Bacteria</taxon>
        <taxon>Pseudomonadati</taxon>
        <taxon>Pseudomonadota</taxon>
        <taxon>Alphaproteobacteria</taxon>
        <taxon>Sphingomonadales</taxon>
        <taxon>Sphingomonadaceae</taxon>
        <taxon>Sphingomonas</taxon>
    </lineage>
</organism>
<evidence type="ECO:0000256" key="1">
    <source>
        <dbReference type="SAM" id="MobiDB-lite"/>
    </source>
</evidence>
<dbReference type="Proteomes" id="UP001292182">
    <property type="component" value="Unassembled WGS sequence"/>
</dbReference>
<evidence type="ECO:0000313" key="2">
    <source>
        <dbReference type="EMBL" id="MDZ7281342.1"/>
    </source>
</evidence>
<dbReference type="EMBL" id="JAOBTW010000004">
    <property type="protein sequence ID" value="MDZ7281342.1"/>
    <property type="molecule type" value="Genomic_DNA"/>
</dbReference>
<dbReference type="RefSeq" id="WP_322538758.1">
    <property type="nucleotide sequence ID" value="NZ_JAOBTW010000004.1"/>
</dbReference>
<sequence>MMRQREMVEAEMAGDPHHGSGKVIGVARGVHQVHQLERHRTHLHRAAPRPRAAFQATGDPPTVLFFIVARLSGFSPRLRGCCMSLEGYHIHNLGETKYLAGTAATSHRADIPARQWRD</sequence>
<feature type="region of interest" description="Disordered" evidence="1">
    <location>
        <begin position="1"/>
        <end position="20"/>
    </location>
</feature>
<feature type="compositionally biased region" description="Basic and acidic residues" evidence="1">
    <location>
        <begin position="1"/>
        <end position="18"/>
    </location>
</feature>
<gene>
    <name evidence="2" type="ORF">N4G62_04785</name>
</gene>
<proteinExistence type="predicted"/>
<evidence type="ECO:0000313" key="3">
    <source>
        <dbReference type="Proteomes" id="UP001292182"/>
    </source>
</evidence>
<accession>A0ABU5LN31</accession>
<protein>
    <submittedName>
        <fullName evidence="2">Uncharacterized protein</fullName>
    </submittedName>
</protein>
<comment type="caution">
    <text evidence="2">The sequence shown here is derived from an EMBL/GenBank/DDBJ whole genome shotgun (WGS) entry which is preliminary data.</text>
</comment>
<keyword evidence="3" id="KW-1185">Reference proteome</keyword>